<reference evidence="3 4" key="1">
    <citation type="submission" date="2019-08" db="EMBL/GenBank/DDBJ databases">
        <authorList>
            <person name="Liang Q."/>
        </authorList>
    </citation>
    <scope>NUCLEOTIDE SEQUENCE [LARGE SCALE GENOMIC DNA]</scope>
    <source>
        <strain evidence="3 4">V1718</strain>
    </source>
</reference>
<evidence type="ECO:0008006" key="5">
    <source>
        <dbReference type="Google" id="ProtNLM"/>
    </source>
</evidence>
<proteinExistence type="predicted"/>
<feature type="region of interest" description="Disordered" evidence="1">
    <location>
        <begin position="226"/>
        <end position="253"/>
    </location>
</feature>
<evidence type="ECO:0000256" key="2">
    <source>
        <dbReference type="SAM" id="SignalP"/>
    </source>
</evidence>
<evidence type="ECO:0000313" key="4">
    <source>
        <dbReference type="Proteomes" id="UP000321595"/>
    </source>
</evidence>
<accession>A0A5B8XQ65</accession>
<organism evidence="3 4">
    <name type="scientific">Microvenator marinus</name>
    <dbReference type="NCBI Taxonomy" id="2600177"/>
    <lineage>
        <taxon>Bacteria</taxon>
        <taxon>Deltaproteobacteria</taxon>
        <taxon>Bradymonadales</taxon>
        <taxon>Microvenatoraceae</taxon>
        <taxon>Microvenator</taxon>
    </lineage>
</organism>
<name>A0A5B8XQ65_9DELT</name>
<dbReference type="AlphaFoldDB" id="A0A5B8XQ65"/>
<dbReference type="RefSeq" id="WP_146958783.1">
    <property type="nucleotide sequence ID" value="NZ_CP042467.1"/>
</dbReference>
<dbReference type="KEGG" id="bbae:FRD01_07555"/>
<dbReference type="OrthoDB" id="5500980at2"/>
<evidence type="ECO:0000313" key="3">
    <source>
        <dbReference type="EMBL" id="QED27098.1"/>
    </source>
</evidence>
<feature type="compositionally biased region" description="Basic and acidic residues" evidence="1">
    <location>
        <begin position="226"/>
        <end position="235"/>
    </location>
</feature>
<keyword evidence="4" id="KW-1185">Reference proteome</keyword>
<sequence>MKRAIFLSIILFSNSAFGEEYANCFGDGLRLYAQGHYNDALESLYRAYAIKPSAEVLNIIVRTHDFAGQCSAVERQLTLFKELFPREKSPKAQLCAEPGELRIECTPHASQVMINHTMRAHCGTTIKVPEGTHTVHSDELNEAKTFAVKKGETTVAKLQLVPQKWATQVDKLDDFRPYTAIKSADGLFEIWVRSSLRDDPEMGAEIRVPGFTIVRSTDGLYDISSDELKPVEPGRRPLKPAPGPKIDIPALMP</sequence>
<dbReference type="EMBL" id="CP042467">
    <property type="protein sequence ID" value="QED27098.1"/>
    <property type="molecule type" value="Genomic_DNA"/>
</dbReference>
<protein>
    <recommendedName>
        <fullName evidence="5">Tetratricopeptide repeat protein</fullName>
    </recommendedName>
</protein>
<evidence type="ECO:0000256" key="1">
    <source>
        <dbReference type="SAM" id="MobiDB-lite"/>
    </source>
</evidence>
<keyword evidence="2" id="KW-0732">Signal</keyword>
<feature type="signal peptide" evidence="2">
    <location>
        <begin position="1"/>
        <end position="18"/>
    </location>
</feature>
<gene>
    <name evidence="3" type="ORF">FRD01_07555</name>
</gene>
<dbReference type="Proteomes" id="UP000321595">
    <property type="component" value="Chromosome"/>
</dbReference>
<feature type="chain" id="PRO_5022698242" description="Tetratricopeptide repeat protein" evidence="2">
    <location>
        <begin position="19"/>
        <end position="253"/>
    </location>
</feature>